<gene>
    <name evidence="2" type="ORF">Taro_007057</name>
</gene>
<evidence type="ECO:0000313" key="2">
    <source>
        <dbReference type="EMBL" id="MQL74690.1"/>
    </source>
</evidence>
<protein>
    <submittedName>
        <fullName evidence="2">Uncharacterized protein</fullName>
    </submittedName>
</protein>
<feature type="compositionally biased region" description="Basic and acidic residues" evidence="1">
    <location>
        <begin position="21"/>
        <end position="39"/>
    </location>
</feature>
<dbReference type="AlphaFoldDB" id="A0A843TYP4"/>
<dbReference type="EMBL" id="NMUH01000219">
    <property type="protein sequence ID" value="MQL74690.1"/>
    <property type="molecule type" value="Genomic_DNA"/>
</dbReference>
<evidence type="ECO:0000256" key="1">
    <source>
        <dbReference type="SAM" id="MobiDB-lite"/>
    </source>
</evidence>
<evidence type="ECO:0000313" key="3">
    <source>
        <dbReference type="Proteomes" id="UP000652761"/>
    </source>
</evidence>
<dbReference type="Proteomes" id="UP000652761">
    <property type="component" value="Unassembled WGS sequence"/>
</dbReference>
<sequence length="106" mass="11240">MLGTPSLPHGDGGEGACSGHQDQRCRHPRPASDDRRSRECSSSAAAASPSIHCLPVLRQPTLLAVLVLARECCGGTVEDAGGFWLLDRLCASNSEISRLRSELSLN</sequence>
<reference evidence="2" key="1">
    <citation type="submission" date="2017-07" db="EMBL/GenBank/DDBJ databases">
        <title>Taro Niue Genome Assembly and Annotation.</title>
        <authorList>
            <person name="Atibalentja N."/>
            <person name="Keating K."/>
            <person name="Fields C.J."/>
        </authorList>
    </citation>
    <scope>NUCLEOTIDE SEQUENCE</scope>
    <source>
        <strain evidence="2">Niue_2</strain>
        <tissue evidence="2">Leaf</tissue>
    </source>
</reference>
<organism evidence="2 3">
    <name type="scientific">Colocasia esculenta</name>
    <name type="common">Wild taro</name>
    <name type="synonym">Arum esculentum</name>
    <dbReference type="NCBI Taxonomy" id="4460"/>
    <lineage>
        <taxon>Eukaryota</taxon>
        <taxon>Viridiplantae</taxon>
        <taxon>Streptophyta</taxon>
        <taxon>Embryophyta</taxon>
        <taxon>Tracheophyta</taxon>
        <taxon>Spermatophyta</taxon>
        <taxon>Magnoliopsida</taxon>
        <taxon>Liliopsida</taxon>
        <taxon>Araceae</taxon>
        <taxon>Aroideae</taxon>
        <taxon>Colocasieae</taxon>
        <taxon>Colocasia</taxon>
    </lineage>
</organism>
<keyword evidence="3" id="KW-1185">Reference proteome</keyword>
<feature type="region of interest" description="Disordered" evidence="1">
    <location>
        <begin position="1"/>
        <end position="48"/>
    </location>
</feature>
<accession>A0A843TYP4</accession>
<name>A0A843TYP4_COLES</name>
<proteinExistence type="predicted"/>
<comment type="caution">
    <text evidence="2">The sequence shown here is derived from an EMBL/GenBank/DDBJ whole genome shotgun (WGS) entry which is preliminary data.</text>
</comment>